<dbReference type="Gene3D" id="2.30.29.30">
    <property type="entry name" value="Pleckstrin-homology domain (PH domain)/Phosphotyrosine-binding domain (PTB)"/>
    <property type="match status" value="1"/>
</dbReference>
<organism evidence="2">
    <name type="scientific">Lotharella globosa</name>
    <dbReference type="NCBI Taxonomy" id="91324"/>
    <lineage>
        <taxon>Eukaryota</taxon>
        <taxon>Sar</taxon>
        <taxon>Rhizaria</taxon>
        <taxon>Cercozoa</taxon>
        <taxon>Chlorarachniophyceae</taxon>
        <taxon>Lotharella</taxon>
    </lineage>
</organism>
<feature type="region of interest" description="Disordered" evidence="1">
    <location>
        <begin position="471"/>
        <end position="532"/>
    </location>
</feature>
<feature type="compositionally biased region" description="Basic and acidic residues" evidence="1">
    <location>
        <begin position="402"/>
        <end position="411"/>
    </location>
</feature>
<dbReference type="InterPro" id="IPR011993">
    <property type="entry name" value="PH-like_dom_sf"/>
</dbReference>
<evidence type="ECO:0008006" key="3">
    <source>
        <dbReference type="Google" id="ProtNLM"/>
    </source>
</evidence>
<sequence length="767" mass="85526">MLHRFPLMVRVGRVTIRRVSFFLKDLFLGYRGAAEKKGAKEEALYVDFLESKGSGPVLEEITQNEVKYMEKHGHKHQLAIDKQRVAHTLKTFLEAWVKSLVPQVVKKGGLVGSATSQIIGSMFSSFFDFGGGGKGKKTLGTETVDGRVKKASMLVRVGRQLAAKIVAKKTWNNRLVTAHDTDYFLPVIIKGITEKRTSRLKKWVHAFMELKGNTLFYADCDKHTGKKLHPEKKLDLSQATEVKLLNVPHKEIFIQTAGRSRWIRIPVEVPGPSIKQWFEEIRNHQRRNLRGMIRVHLVECKGLPSHGHIHIGVHMHISAKIAGASGEEHDIPPVRSKTHRISSNPNWGDEELVVGPLTPDSKVLILNLHYSRHRTANARIELPLTAITGETQNFSLPWTPPDPKRDAKTKPPENPGGDTKEPATVKSPRNSTASKSRGKSNAGVGMGTLVFKAQRSERVIRYKHQLYMAPSSHEGSAKNLTPLDNNLQDSLKPNLGGSLNSASSPGKRNSITSSLGDPPRKQPADSDDWNSHDLMSLMSTLKGDTAMVLRELDEGDYGETKGNLTRRTSIDSVDPILLEAPSAQPPKPPTTRAPTTSPNMHPRRRRSTVDEEKDLDDLQSIATDFTETTYGGSMATINRGSIVGPSPFDTGFYDKVMTKYMVYKIGPLGRKHLREIAIGESHFFTRRPTGKGKAKHGKIPFSNIVDVKLLKKKGPEYFEINFSGSVMKGRRRYIAQTPEQAMQIVSKLTAVSQKHKEKDVKEESTRR</sequence>
<dbReference type="SUPFAM" id="SSF50729">
    <property type="entry name" value="PH domain-like"/>
    <property type="match status" value="1"/>
</dbReference>
<reference evidence="2" key="1">
    <citation type="submission" date="2021-01" db="EMBL/GenBank/DDBJ databases">
        <authorList>
            <person name="Corre E."/>
            <person name="Pelletier E."/>
            <person name="Niang G."/>
            <person name="Scheremetjew M."/>
            <person name="Finn R."/>
            <person name="Kale V."/>
            <person name="Holt S."/>
            <person name="Cochrane G."/>
            <person name="Meng A."/>
            <person name="Brown T."/>
            <person name="Cohen L."/>
        </authorList>
    </citation>
    <scope>NUCLEOTIDE SEQUENCE</scope>
    <source>
        <strain evidence="2">CCCM811</strain>
    </source>
</reference>
<proteinExistence type="predicted"/>
<dbReference type="EMBL" id="HBIV01011321">
    <property type="protein sequence ID" value="CAE0656862.1"/>
    <property type="molecule type" value="Transcribed_RNA"/>
</dbReference>
<feature type="compositionally biased region" description="Polar residues" evidence="1">
    <location>
        <begin position="478"/>
        <end position="515"/>
    </location>
</feature>
<evidence type="ECO:0000313" key="2">
    <source>
        <dbReference type="EMBL" id="CAE0656862.1"/>
    </source>
</evidence>
<accession>A0A7S4DL75</accession>
<evidence type="ECO:0000256" key="1">
    <source>
        <dbReference type="SAM" id="MobiDB-lite"/>
    </source>
</evidence>
<protein>
    <recommendedName>
        <fullName evidence="3">PH domain-containing protein</fullName>
    </recommendedName>
</protein>
<dbReference type="AlphaFoldDB" id="A0A7S4DL75"/>
<gene>
    <name evidence="2" type="ORF">LGLO00237_LOCUS8446</name>
</gene>
<feature type="region of interest" description="Disordered" evidence="1">
    <location>
        <begin position="392"/>
        <end position="444"/>
    </location>
</feature>
<name>A0A7S4DL75_9EUKA</name>
<feature type="region of interest" description="Disordered" evidence="1">
    <location>
        <begin position="579"/>
        <end position="614"/>
    </location>
</feature>